<dbReference type="OrthoDB" id="5982at2759"/>
<comment type="caution">
    <text evidence="3">The sequence shown here is derived from an EMBL/GenBank/DDBJ whole genome shotgun (WGS) entry which is preliminary data.</text>
</comment>
<proteinExistence type="predicted"/>
<keyword evidence="4" id="KW-1185">Reference proteome</keyword>
<evidence type="ECO:0008006" key="5">
    <source>
        <dbReference type="Google" id="ProtNLM"/>
    </source>
</evidence>
<feature type="region of interest" description="Disordered" evidence="1">
    <location>
        <begin position="257"/>
        <end position="278"/>
    </location>
</feature>
<reference evidence="3" key="1">
    <citation type="submission" date="2021-02" db="EMBL/GenBank/DDBJ databases">
        <title>First Annotated Genome of the Yellow-green Alga Tribonema minus.</title>
        <authorList>
            <person name="Mahan K.M."/>
        </authorList>
    </citation>
    <scope>NUCLEOTIDE SEQUENCE</scope>
    <source>
        <strain evidence="3">UTEX B ZZ1240</strain>
    </source>
</reference>
<dbReference type="Proteomes" id="UP000664859">
    <property type="component" value="Unassembled WGS sequence"/>
</dbReference>
<keyword evidence="2" id="KW-0732">Signal</keyword>
<evidence type="ECO:0000256" key="1">
    <source>
        <dbReference type="SAM" id="MobiDB-lite"/>
    </source>
</evidence>
<organism evidence="3 4">
    <name type="scientific">Tribonema minus</name>
    <dbReference type="NCBI Taxonomy" id="303371"/>
    <lineage>
        <taxon>Eukaryota</taxon>
        <taxon>Sar</taxon>
        <taxon>Stramenopiles</taxon>
        <taxon>Ochrophyta</taxon>
        <taxon>PX clade</taxon>
        <taxon>Xanthophyceae</taxon>
        <taxon>Tribonematales</taxon>
        <taxon>Tribonemataceae</taxon>
        <taxon>Tribonema</taxon>
    </lineage>
</organism>
<dbReference type="AlphaFoldDB" id="A0A836CJ14"/>
<sequence length="278" mass="30486">MKSVLPIVAVLGVAQGFASALLPQQRHHSRILQSSTVQHVKARSNLDADADYVKQQLKLKEAAYEAKRRADAAQSAKRSRGDTAVDPLSSLPMIPYLNEEGLVSDVGAARGVKASVYAVYDATPALQYIGVSRSVQQSLRLHLARCPELTHSVRVQHITTPSRSLLEVIKDEWCAENGGAPPGNDGGAEQARWEMPMDVKPLMTEEDKEKLMTAREKGREDSAIKAIARRFEAAKVEIMEARGVKENMRFDPKLKGQGLLDLWQPGPDTSVPTSTPKK</sequence>
<evidence type="ECO:0000256" key="2">
    <source>
        <dbReference type="SAM" id="SignalP"/>
    </source>
</evidence>
<feature type="signal peptide" evidence="2">
    <location>
        <begin position="1"/>
        <end position="20"/>
    </location>
</feature>
<feature type="chain" id="PRO_5032364302" description="GIY-YIG homing endonuclease" evidence="2">
    <location>
        <begin position="21"/>
        <end position="278"/>
    </location>
</feature>
<accession>A0A836CJ14</accession>
<protein>
    <recommendedName>
        <fullName evidence="5">GIY-YIG homing endonuclease</fullName>
    </recommendedName>
</protein>
<dbReference type="CDD" id="cd10450">
    <property type="entry name" value="GIY-YIG_AtGrxS16_like"/>
    <property type="match status" value="1"/>
</dbReference>
<name>A0A836CJ14_9STRA</name>
<dbReference type="EMBL" id="JAFCMP010000096">
    <property type="protein sequence ID" value="KAG5187073.1"/>
    <property type="molecule type" value="Genomic_DNA"/>
</dbReference>
<dbReference type="InterPro" id="IPR049578">
    <property type="entry name" value="CAXIP1-like_GIY-YIG_dom"/>
</dbReference>
<evidence type="ECO:0000313" key="4">
    <source>
        <dbReference type="Proteomes" id="UP000664859"/>
    </source>
</evidence>
<evidence type="ECO:0000313" key="3">
    <source>
        <dbReference type="EMBL" id="KAG5187073.1"/>
    </source>
</evidence>
<gene>
    <name evidence="3" type="ORF">JKP88DRAFT_193903</name>
</gene>